<dbReference type="SUPFAM" id="SSF51182">
    <property type="entry name" value="RmlC-like cupins"/>
    <property type="match status" value="1"/>
</dbReference>
<reference evidence="10 11" key="1">
    <citation type="journal article" date="2023" name="Plants (Basel)">
        <title>Bridging the Gap: Combining Genomics and Transcriptomics Approaches to Understand Stylosanthes scabra, an Orphan Legume from the Brazilian Caatinga.</title>
        <authorList>
            <person name="Ferreira-Neto J.R.C."/>
            <person name="da Silva M.D."/>
            <person name="Binneck E."/>
            <person name="de Melo N.F."/>
            <person name="da Silva R.H."/>
            <person name="de Melo A.L.T.M."/>
            <person name="Pandolfi V."/>
            <person name="Bustamante F.O."/>
            <person name="Brasileiro-Vidal A.C."/>
            <person name="Benko-Iseppon A.M."/>
        </authorList>
    </citation>
    <scope>NUCLEOTIDE SEQUENCE [LARGE SCALE GENOMIC DNA]</scope>
    <source>
        <tissue evidence="10">Leaves</tissue>
    </source>
</reference>
<gene>
    <name evidence="10" type="ORF">PIB30_018648</name>
</gene>
<keyword evidence="3 8" id="KW-0052">Apoplast</keyword>
<keyword evidence="11" id="KW-1185">Reference proteome</keyword>
<evidence type="ECO:0000259" key="9">
    <source>
        <dbReference type="SMART" id="SM00835"/>
    </source>
</evidence>
<proteinExistence type="inferred from homology"/>
<evidence type="ECO:0000256" key="5">
    <source>
        <dbReference type="ARBA" id="ARBA00022723"/>
    </source>
</evidence>
<dbReference type="CDD" id="cd02241">
    <property type="entry name" value="cupin_OxOx"/>
    <property type="match status" value="1"/>
</dbReference>
<sequence length="219" mass="23936">MSFTTFKIVSFMVCVFAMVQTSISGDPDILSDFVAPPSALVNGSFFTYTGMREVIRETGSPSYFQYLRASRDEFPALDGLSVSTIFLGFRPGDVSPPHIHIRASELLLVVQGSLLVGFVDTNNQLYTSRLQTGDMFVFPKGLIHFQLNEDTQNPAYSISSLGSSSPGLTLVPNNLFNTSASIDDNVLALSFKTDVSTIQLLKQALSTPYNQVIGHPLKH</sequence>
<feature type="domain" description="Cupin type-1" evidence="9">
    <location>
        <begin position="49"/>
        <end position="199"/>
    </location>
</feature>
<keyword evidence="6" id="KW-0325">Glycoprotein</keyword>
<comment type="subcellular location">
    <subcellularLocation>
        <location evidence="1 8">Secreted</location>
        <location evidence="1 8">Extracellular space</location>
        <location evidence="1 8">Apoplast</location>
    </subcellularLocation>
</comment>
<protein>
    <recommendedName>
        <fullName evidence="8">Germin-like protein</fullName>
    </recommendedName>
</protein>
<evidence type="ECO:0000256" key="6">
    <source>
        <dbReference type="ARBA" id="ARBA00023180"/>
    </source>
</evidence>
<feature type="signal peptide" evidence="8">
    <location>
        <begin position="1"/>
        <end position="25"/>
    </location>
</feature>
<evidence type="ECO:0000256" key="7">
    <source>
        <dbReference type="ARBA" id="ARBA00023211"/>
    </source>
</evidence>
<dbReference type="Pfam" id="PF00190">
    <property type="entry name" value="Cupin_1"/>
    <property type="match status" value="1"/>
</dbReference>
<keyword evidence="8" id="KW-0732">Signal</keyword>
<evidence type="ECO:0000256" key="4">
    <source>
        <dbReference type="ARBA" id="ARBA00022525"/>
    </source>
</evidence>
<dbReference type="SMART" id="SM00835">
    <property type="entry name" value="Cupin_1"/>
    <property type="match status" value="1"/>
</dbReference>
<evidence type="ECO:0000256" key="2">
    <source>
        <dbReference type="ARBA" id="ARBA00007456"/>
    </source>
</evidence>
<dbReference type="InterPro" id="IPR001929">
    <property type="entry name" value="Germin"/>
</dbReference>
<dbReference type="InterPro" id="IPR014710">
    <property type="entry name" value="RmlC-like_jellyroll"/>
</dbReference>
<name>A0ABU6U7C2_9FABA</name>
<dbReference type="Proteomes" id="UP001341840">
    <property type="component" value="Unassembled WGS sequence"/>
</dbReference>
<dbReference type="PANTHER" id="PTHR31238">
    <property type="entry name" value="GERMIN-LIKE PROTEIN SUBFAMILY 3 MEMBER 3"/>
    <property type="match status" value="1"/>
</dbReference>
<keyword evidence="5 8" id="KW-0479">Metal-binding</keyword>
<dbReference type="InterPro" id="IPR006045">
    <property type="entry name" value="Cupin_1"/>
</dbReference>
<organism evidence="10 11">
    <name type="scientific">Stylosanthes scabra</name>
    <dbReference type="NCBI Taxonomy" id="79078"/>
    <lineage>
        <taxon>Eukaryota</taxon>
        <taxon>Viridiplantae</taxon>
        <taxon>Streptophyta</taxon>
        <taxon>Embryophyta</taxon>
        <taxon>Tracheophyta</taxon>
        <taxon>Spermatophyta</taxon>
        <taxon>Magnoliopsida</taxon>
        <taxon>eudicotyledons</taxon>
        <taxon>Gunneridae</taxon>
        <taxon>Pentapetalae</taxon>
        <taxon>rosids</taxon>
        <taxon>fabids</taxon>
        <taxon>Fabales</taxon>
        <taxon>Fabaceae</taxon>
        <taxon>Papilionoideae</taxon>
        <taxon>50 kb inversion clade</taxon>
        <taxon>dalbergioids sensu lato</taxon>
        <taxon>Dalbergieae</taxon>
        <taxon>Pterocarpus clade</taxon>
        <taxon>Stylosanthes</taxon>
    </lineage>
</organism>
<comment type="caution">
    <text evidence="10">The sequence shown here is derived from an EMBL/GenBank/DDBJ whole genome shotgun (WGS) entry which is preliminary data.</text>
</comment>
<evidence type="ECO:0000256" key="1">
    <source>
        <dbReference type="ARBA" id="ARBA00004271"/>
    </source>
</evidence>
<keyword evidence="4 8" id="KW-0964">Secreted</keyword>
<evidence type="ECO:0000256" key="3">
    <source>
        <dbReference type="ARBA" id="ARBA00022523"/>
    </source>
</evidence>
<accession>A0ABU6U7C2</accession>
<evidence type="ECO:0000313" key="11">
    <source>
        <dbReference type="Proteomes" id="UP001341840"/>
    </source>
</evidence>
<evidence type="ECO:0000256" key="8">
    <source>
        <dbReference type="RuleBase" id="RU366015"/>
    </source>
</evidence>
<evidence type="ECO:0000313" key="10">
    <source>
        <dbReference type="EMBL" id="MED6156904.1"/>
    </source>
</evidence>
<dbReference type="InterPro" id="IPR011051">
    <property type="entry name" value="RmlC_Cupin_sf"/>
</dbReference>
<comment type="similarity">
    <text evidence="2 8">Belongs to the germin family.</text>
</comment>
<dbReference type="PRINTS" id="PR00325">
    <property type="entry name" value="GERMIN"/>
</dbReference>
<dbReference type="Gene3D" id="2.60.120.10">
    <property type="entry name" value="Jelly Rolls"/>
    <property type="match status" value="1"/>
</dbReference>
<dbReference type="EMBL" id="JASCZI010120885">
    <property type="protein sequence ID" value="MED6156904.1"/>
    <property type="molecule type" value="Genomic_DNA"/>
</dbReference>
<feature type="chain" id="PRO_5045005935" description="Germin-like protein" evidence="8">
    <location>
        <begin position="26"/>
        <end position="219"/>
    </location>
</feature>
<keyword evidence="7 8" id="KW-0464">Manganese</keyword>